<gene>
    <name evidence="6" type="ORF">LCGC14_0168750</name>
</gene>
<proteinExistence type="inferred from homology"/>
<evidence type="ECO:0000313" key="6">
    <source>
        <dbReference type="EMBL" id="KKN96282.1"/>
    </source>
</evidence>
<dbReference type="InterPro" id="IPR018376">
    <property type="entry name" value="Enoyl-CoA_hyd/isom_CS"/>
</dbReference>
<evidence type="ECO:0000256" key="5">
    <source>
        <dbReference type="ARBA" id="ARBA00023239"/>
    </source>
</evidence>
<keyword evidence="4" id="KW-0443">Lipid metabolism</keyword>
<dbReference type="EC" id="4.2.1.17" evidence="2"/>
<dbReference type="AlphaFoldDB" id="A0A0F9V978"/>
<evidence type="ECO:0000256" key="4">
    <source>
        <dbReference type="ARBA" id="ARBA00023098"/>
    </source>
</evidence>
<dbReference type="InterPro" id="IPR014748">
    <property type="entry name" value="Enoyl-CoA_hydra_C"/>
</dbReference>
<evidence type="ECO:0000256" key="2">
    <source>
        <dbReference type="ARBA" id="ARBA00012076"/>
    </source>
</evidence>
<dbReference type="InterPro" id="IPR029045">
    <property type="entry name" value="ClpP/crotonase-like_dom_sf"/>
</dbReference>
<evidence type="ECO:0000256" key="1">
    <source>
        <dbReference type="ARBA" id="ARBA00005254"/>
    </source>
</evidence>
<dbReference type="PROSITE" id="PS00166">
    <property type="entry name" value="ENOYL_COA_HYDRATASE"/>
    <property type="match status" value="1"/>
</dbReference>
<dbReference type="InterPro" id="IPR001753">
    <property type="entry name" value="Enoyl-CoA_hydra/iso"/>
</dbReference>
<dbReference type="Pfam" id="PF00378">
    <property type="entry name" value="ECH_1"/>
    <property type="match status" value="1"/>
</dbReference>
<keyword evidence="3" id="KW-0276">Fatty acid metabolism</keyword>
<evidence type="ECO:0000256" key="3">
    <source>
        <dbReference type="ARBA" id="ARBA00022832"/>
    </source>
</evidence>
<comment type="similarity">
    <text evidence="1">Belongs to the enoyl-CoA hydratase/isomerase family.</text>
</comment>
<dbReference type="FunFam" id="3.90.226.10:FF:000019">
    <property type="entry name" value="Enoyl-CoA hydratase, mitochondrial"/>
    <property type="match status" value="1"/>
</dbReference>
<dbReference type="Gene3D" id="3.90.226.10">
    <property type="entry name" value="2-enoyl-CoA Hydratase, Chain A, domain 1"/>
    <property type="match status" value="1"/>
</dbReference>
<dbReference type="FunFam" id="1.10.12.10:FF:000001">
    <property type="entry name" value="Probable enoyl-CoA hydratase, mitochondrial"/>
    <property type="match status" value="1"/>
</dbReference>
<dbReference type="PANTHER" id="PTHR11941">
    <property type="entry name" value="ENOYL-COA HYDRATASE-RELATED"/>
    <property type="match status" value="1"/>
</dbReference>
<dbReference type="PANTHER" id="PTHR11941:SF54">
    <property type="entry name" value="ENOYL-COA HYDRATASE, MITOCHONDRIAL"/>
    <property type="match status" value="1"/>
</dbReference>
<sequence>MSETDIVLQRREGRVAILTLNRPKALNALNSAVMRQLVELTGSLDRDPEVGAILITGSEKAFAAGADIKEMEDRSAMEMMLADWFAEWEALERVRTPMIAAVAGFALGGGCELAMMCDLIVAADSAKFGQPEIKLGIIPGMGGSQRLTRAVGKYKAMDMILTGRMIGAEEAERIGLVSRLVPADKLMEEALGAATTIADFSKPATMTAKEATNRSFEVGLREGLLHERRIFHALFAGGDRKEGMAAFREKRPATFRHG</sequence>
<dbReference type="SUPFAM" id="SSF52096">
    <property type="entry name" value="ClpP/crotonase"/>
    <property type="match status" value="1"/>
</dbReference>
<accession>A0A0F9V978</accession>
<keyword evidence="5" id="KW-0456">Lyase</keyword>
<dbReference type="NCBIfam" id="NF004517">
    <property type="entry name" value="PRK05862.1"/>
    <property type="match status" value="1"/>
</dbReference>
<dbReference type="EMBL" id="LAZR01000065">
    <property type="protein sequence ID" value="KKN96282.1"/>
    <property type="molecule type" value="Genomic_DNA"/>
</dbReference>
<name>A0A0F9V978_9ZZZZ</name>
<reference evidence="6" key="1">
    <citation type="journal article" date="2015" name="Nature">
        <title>Complex archaea that bridge the gap between prokaryotes and eukaryotes.</title>
        <authorList>
            <person name="Spang A."/>
            <person name="Saw J.H."/>
            <person name="Jorgensen S.L."/>
            <person name="Zaremba-Niedzwiedzka K."/>
            <person name="Martijn J."/>
            <person name="Lind A.E."/>
            <person name="van Eijk R."/>
            <person name="Schleper C."/>
            <person name="Guy L."/>
            <person name="Ettema T.J."/>
        </authorList>
    </citation>
    <scope>NUCLEOTIDE SEQUENCE</scope>
</reference>
<comment type="caution">
    <text evidence="6">The sequence shown here is derived from an EMBL/GenBank/DDBJ whole genome shotgun (WGS) entry which is preliminary data.</text>
</comment>
<dbReference type="GO" id="GO:0006635">
    <property type="term" value="P:fatty acid beta-oxidation"/>
    <property type="evidence" value="ECO:0007669"/>
    <property type="project" value="TreeGrafter"/>
</dbReference>
<protein>
    <recommendedName>
        <fullName evidence="2">enoyl-CoA hydratase</fullName>
        <ecNumber evidence="2">4.2.1.17</ecNumber>
    </recommendedName>
</protein>
<dbReference type="GO" id="GO:0004300">
    <property type="term" value="F:enoyl-CoA hydratase activity"/>
    <property type="evidence" value="ECO:0007669"/>
    <property type="project" value="UniProtKB-EC"/>
</dbReference>
<organism evidence="6">
    <name type="scientific">marine sediment metagenome</name>
    <dbReference type="NCBI Taxonomy" id="412755"/>
    <lineage>
        <taxon>unclassified sequences</taxon>
        <taxon>metagenomes</taxon>
        <taxon>ecological metagenomes</taxon>
    </lineage>
</organism>
<dbReference type="Gene3D" id="1.10.12.10">
    <property type="entry name" value="Lyase 2-enoyl-coa Hydratase, Chain A, domain 2"/>
    <property type="match status" value="1"/>
</dbReference>
<dbReference type="CDD" id="cd06558">
    <property type="entry name" value="crotonase-like"/>
    <property type="match status" value="1"/>
</dbReference>